<keyword evidence="2" id="KW-0119">Carbohydrate metabolism</keyword>
<feature type="compositionally biased region" description="Pro residues" evidence="3">
    <location>
        <begin position="1958"/>
        <end position="1968"/>
    </location>
</feature>
<feature type="compositionally biased region" description="Polar residues" evidence="3">
    <location>
        <begin position="1976"/>
        <end position="1985"/>
    </location>
</feature>
<dbReference type="EMBL" id="BMJI01000034">
    <property type="protein sequence ID" value="GGD00896.1"/>
    <property type="molecule type" value="Genomic_DNA"/>
</dbReference>
<keyword evidence="6" id="KW-1185">Reference proteome</keyword>
<feature type="compositionally biased region" description="Basic and acidic residues" evidence="3">
    <location>
        <begin position="389"/>
        <end position="409"/>
    </location>
</feature>
<evidence type="ECO:0000259" key="4">
    <source>
        <dbReference type="PROSITE" id="PS50853"/>
    </source>
</evidence>
<dbReference type="PANTHER" id="PTHR24099">
    <property type="entry name" value="E3 UBIQUITIN-PROTEIN LIGASE TRIM36-RELATED"/>
    <property type="match status" value="1"/>
</dbReference>
<dbReference type="PANTHER" id="PTHR24099:SF11">
    <property type="entry name" value="FIBRONECTIN TYPE III DOMAIN-CONTAINING 3BA-RELATED"/>
    <property type="match status" value="1"/>
</dbReference>
<keyword evidence="1" id="KW-0326">Glycosidase</keyword>
<dbReference type="InterPro" id="IPR050617">
    <property type="entry name" value="E3_ligase_FN3/SPRY"/>
</dbReference>
<protein>
    <submittedName>
        <fullName evidence="5">Fibronectin type III</fullName>
    </submittedName>
</protein>
<reference evidence="6" key="1">
    <citation type="journal article" date="2019" name="Int. J. Syst. Evol. Microbiol.">
        <title>The Global Catalogue of Microorganisms (GCM) 10K type strain sequencing project: providing services to taxonomists for standard genome sequencing and annotation.</title>
        <authorList>
            <consortium name="The Broad Institute Genomics Platform"/>
            <consortium name="The Broad Institute Genome Sequencing Center for Infectious Disease"/>
            <person name="Wu L."/>
            <person name="Ma J."/>
        </authorList>
    </citation>
    <scope>NUCLEOTIDE SEQUENCE [LARGE SCALE GENOMIC DNA]</scope>
    <source>
        <strain evidence="6">CGMCC 1.15480</strain>
    </source>
</reference>
<gene>
    <name evidence="5" type="ORF">GCM10011512_29700</name>
</gene>
<feature type="region of interest" description="Disordered" evidence="3">
    <location>
        <begin position="504"/>
        <end position="524"/>
    </location>
</feature>
<feature type="region of interest" description="Disordered" evidence="3">
    <location>
        <begin position="384"/>
        <end position="426"/>
    </location>
</feature>
<dbReference type="CDD" id="cd00063">
    <property type="entry name" value="FN3"/>
    <property type="match status" value="3"/>
</dbReference>
<evidence type="ECO:0000256" key="3">
    <source>
        <dbReference type="SAM" id="MobiDB-lite"/>
    </source>
</evidence>
<dbReference type="InterPro" id="IPR013783">
    <property type="entry name" value="Ig-like_fold"/>
</dbReference>
<dbReference type="PROSITE" id="PS50853">
    <property type="entry name" value="FN3"/>
    <property type="match status" value="3"/>
</dbReference>
<organism evidence="5 6">
    <name type="scientific">Tersicoccus solisilvae</name>
    <dbReference type="NCBI Taxonomy" id="1882339"/>
    <lineage>
        <taxon>Bacteria</taxon>
        <taxon>Bacillati</taxon>
        <taxon>Actinomycetota</taxon>
        <taxon>Actinomycetes</taxon>
        <taxon>Micrococcales</taxon>
        <taxon>Micrococcaceae</taxon>
        <taxon>Tersicoccus</taxon>
    </lineage>
</organism>
<comment type="caution">
    <text evidence="5">The sequence shown here is derived from an EMBL/GenBank/DDBJ whole genome shotgun (WGS) entry which is preliminary data.</text>
</comment>
<dbReference type="InterPro" id="IPR003961">
    <property type="entry name" value="FN3_dom"/>
</dbReference>
<feature type="domain" description="Fibronectin type-III" evidence="4">
    <location>
        <begin position="1484"/>
        <end position="1569"/>
    </location>
</feature>
<dbReference type="Gene3D" id="2.60.40.10">
    <property type="entry name" value="Immunoglobulins"/>
    <property type="match status" value="3"/>
</dbReference>
<evidence type="ECO:0000256" key="1">
    <source>
        <dbReference type="ARBA" id="ARBA00023295"/>
    </source>
</evidence>
<proteinExistence type="predicted"/>
<dbReference type="Gene3D" id="2.60.40.3440">
    <property type="match status" value="2"/>
</dbReference>
<name>A0ABQ1PQ51_9MICC</name>
<feature type="domain" description="Fibronectin type-III" evidence="4">
    <location>
        <begin position="1570"/>
        <end position="1664"/>
    </location>
</feature>
<evidence type="ECO:0000313" key="6">
    <source>
        <dbReference type="Proteomes" id="UP000597761"/>
    </source>
</evidence>
<feature type="compositionally biased region" description="Polar residues" evidence="3">
    <location>
        <begin position="1944"/>
        <end position="1954"/>
    </location>
</feature>
<dbReference type="PRINTS" id="PR00014">
    <property type="entry name" value="FNTYPEIII"/>
</dbReference>
<feature type="region of interest" description="Disordered" evidence="3">
    <location>
        <begin position="1944"/>
        <end position="2012"/>
    </location>
</feature>
<dbReference type="InterPro" id="IPR036116">
    <property type="entry name" value="FN3_sf"/>
</dbReference>
<evidence type="ECO:0000313" key="5">
    <source>
        <dbReference type="EMBL" id="GGD00896.1"/>
    </source>
</evidence>
<feature type="region of interest" description="Disordered" evidence="3">
    <location>
        <begin position="1844"/>
        <end position="1895"/>
    </location>
</feature>
<dbReference type="SUPFAM" id="SSF49265">
    <property type="entry name" value="Fibronectin type III"/>
    <property type="match status" value="2"/>
</dbReference>
<dbReference type="RefSeq" id="WP_188669220.1">
    <property type="nucleotide sequence ID" value="NZ_BMJI01000034.1"/>
</dbReference>
<dbReference type="Pfam" id="PF00041">
    <property type="entry name" value="fn3"/>
    <property type="match status" value="3"/>
</dbReference>
<evidence type="ECO:0000256" key="2">
    <source>
        <dbReference type="ARBA" id="ARBA00023326"/>
    </source>
</evidence>
<dbReference type="Proteomes" id="UP000597761">
    <property type="component" value="Unassembled WGS sequence"/>
</dbReference>
<dbReference type="SMART" id="SM00060">
    <property type="entry name" value="FN3"/>
    <property type="match status" value="5"/>
</dbReference>
<accession>A0ABQ1PQ51</accession>
<keyword evidence="2" id="KW-0624">Polysaccharide degradation</keyword>
<feature type="region of interest" description="Disordered" evidence="3">
    <location>
        <begin position="1553"/>
        <end position="1581"/>
    </location>
</feature>
<keyword evidence="1" id="KW-0378">Hydrolase</keyword>
<sequence>MKLLAGFRGRAARRRRAVVSTITLAVVTAVLVAGAVLHPGFTTADVDLHDGGVWVTNSSRNLVGHLNYQSKLLDGGVVAGSPDFDVLQAGARVLVSDADRSALTPLDPASVALGADQKIPGDARLSFGTTVVAIADPQAGTVWAVPADRLGSFDPDGTTPVIEKARGVVAAVGTDDTVHVADVAGRKLLALHVDDQGEVTDRQESGLDGLTAADTLQVSAVGEKPVLFDAATGTLHLPGGRTATVPDGRNGKLQLPSAGKNGAGNDGAGEDTVVVATGKDLVRQPLDGGEPTRTANPVAGTPAAPVQLAGCVHAAWAGSGQYVRECANGADSMRRDIPSLAARADLQFRVNRDVVVLNDVAAGNTWLVQQDMELVNNWQDIIPPPDVADEAKDDSHDESVERALPDRTKPNRPPVAANDTFGVRPGRTTTLPIMDNDSDPDGDVLTASVAGQGPDLGTVQPIYDSTGLQIAVPDGARGTGVFRYAAADGRGKTATATVRVAVRGPDENGAPRPKRPADPTTIPVQQGRSVNQNILSDWTDPDGDDLFLVSAAPTKDGDRVRARPDGLLTYQDVDKSSGKKEVAIVVSDGRTTTEGTVIMDVKPTSALAPVATPDHITVRAGESATVAPLKNDLDPAGGTLRMPKVNAVPGTTVTPNYEAGTFAFRANAPGTYYLEYLANNGPKSTVGLVRADVVPSTAEGGPVAVRDTALLPAHQDVLVDVLGNDSDPAGGVLVVQSVSATASSPVSVAIVDHNVLRIADVRGITAPVTVSYTISNGTQTATGEVNVVPVAPPAKLQPPEAAPDEVTVRVGDVATIPVLGNDKHPQNDALHLDPKLTQVPDPAVGRTWVAQDTVRFLAADTPGSYRAIYNVVDSRGQKDSAQVTIRVKARDDEHNGRPQPKNLTARVLAGGTIRIPVPLDGVDPEGDSVRISDVDRAPAKGTAILGADYIDYTAAGSATGTDSFTYEVRDRLGARATASVLVGVAPPTKTNQVPVPVADAVSVRPGRQVAVDAIHNDNDPDGDQLALVENGLEAPDGVAAQVRRGKVVLTAPATEGPVAVRYAVRDSRGARAVGTIRLDVSATAPLVAPVAQDDRVEVAATMGKNTVQVPVLDNDADPDGIADALDVSFPGNVAGVGFAEGKAAVPLAEAEQLVPYTVTDVDGQTGTALIWVPGRADQYPTLVSRKAKEVTAGQRIDIDLAREVRVRDGRTVRITEVSGVKAIGAAPGDLVVDENTLRYQAADDFYGPGSVTFEVTDGSGPDDPEGRTSTLTIMIGVLPKPAENHPPTFAGGSMTVAQAEPAAEFDLAPAATDVDAGDKDRLRYTLEGTRPDDLIVSLEGSRLKVSAKDSAVKNTAVPIQVAVTDGRSDPVTGTVTVAVVSSSRPLAVVNDDVVPDARAGSPTTVDVLTNDVSPFPGSPLSIVDVVRETGPGTVTVSGSRLTVTPQRDFAGTMVVRYTVSDRTGDADRQVDGAVRLTVKARPDAPSTPRAVETRSHTVVLNWAPPSDNGSPITGYTVTGTGGFRQQCASTTCTLAGLVNDREYTFAVTARNAVGESDASPTSGVSRPDQRPDQPAAPRLRFGDGRLDVAWTPPHVDGSPVSSYDLEISPAPPSGAVQRPGLTTTAYTWTGLSNGTAYQVRVRAHNKAKDPSDFSGFSASEVPAGRPGAPASVTTQRVSSVGSQNQIAVSWAAAAPNGDPIESYTLSVLRGGSTVQTIPVSGGRTAQTVTVPNAEADYTFRVVAKNKAGTGAVSAPSAPRRAFGAPQAVSSVALSPANTDTTGGQVRVDFTPLTPAQRNGAQAGEVSYRFSASTGQSGAIRPGQVLSGFANGQATTVTVVAESNANGARYTSPGRASNSTRPHGRPGTPATSGSNGTRDTRSDGTRHRATVRWSPPGNADVARLEVRVDGGGWENVGTAAGSRTFTDHNRDHRVDVRAVNSVGTAGSIATTSVRTGDTAPPPPPPPPVPEKTRVQVEKSTNNSCTQAPGEPDNFTDNPATCDGVRSNGAPNPPGKWISWADGPVSVDRCGSPFGGQNAWYHMTSGPHDGRWVKAATVDHVSGPRIACTGLD</sequence>
<dbReference type="Pfam" id="PF17963">
    <property type="entry name" value="Big_9"/>
    <property type="match status" value="9"/>
</dbReference>
<feature type="domain" description="Fibronectin type-III" evidence="4">
    <location>
        <begin position="1668"/>
        <end position="1767"/>
    </location>
</feature>